<name>A0ABV0SUC5_9TELE</name>
<evidence type="ECO:0000256" key="1">
    <source>
        <dbReference type="SAM" id="MobiDB-lite"/>
    </source>
</evidence>
<sequence length="101" mass="10113">MAAIAATNMSSILHDSVQALAGDGLGHGVPLGQAGLLKKYLTGPNARCGEGSLTGSVSPEGGNTAATDSVEQVSPTLPRSTKHRVSGKLRRSASAISKSSN</sequence>
<proteinExistence type="predicted"/>
<feature type="region of interest" description="Disordered" evidence="1">
    <location>
        <begin position="50"/>
        <end position="101"/>
    </location>
</feature>
<organism evidence="2 3">
    <name type="scientific">Ilyodon furcidens</name>
    <name type="common">goldbreast splitfin</name>
    <dbReference type="NCBI Taxonomy" id="33524"/>
    <lineage>
        <taxon>Eukaryota</taxon>
        <taxon>Metazoa</taxon>
        <taxon>Chordata</taxon>
        <taxon>Craniata</taxon>
        <taxon>Vertebrata</taxon>
        <taxon>Euteleostomi</taxon>
        <taxon>Actinopterygii</taxon>
        <taxon>Neopterygii</taxon>
        <taxon>Teleostei</taxon>
        <taxon>Neoteleostei</taxon>
        <taxon>Acanthomorphata</taxon>
        <taxon>Ovalentaria</taxon>
        <taxon>Atherinomorphae</taxon>
        <taxon>Cyprinodontiformes</taxon>
        <taxon>Goodeidae</taxon>
        <taxon>Ilyodon</taxon>
    </lineage>
</organism>
<accession>A0ABV0SUC5</accession>
<reference evidence="2 3" key="1">
    <citation type="submission" date="2021-06" db="EMBL/GenBank/DDBJ databases">
        <authorList>
            <person name="Palmer J.M."/>
        </authorList>
    </citation>
    <scope>NUCLEOTIDE SEQUENCE [LARGE SCALE GENOMIC DNA]</scope>
    <source>
        <strain evidence="3">if_2019</strain>
        <tissue evidence="2">Muscle</tissue>
    </source>
</reference>
<feature type="compositionally biased region" description="Polar residues" evidence="1">
    <location>
        <begin position="64"/>
        <end position="79"/>
    </location>
</feature>
<comment type="caution">
    <text evidence="2">The sequence shown here is derived from an EMBL/GenBank/DDBJ whole genome shotgun (WGS) entry which is preliminary data.</text>
</comment>
<evidence type="ECO:0000313" key="3">
    <source>
        <dbReference type="Proteomes" id="UP001482620"/>
    </source>
</evidence>
<keyword evidence="3" id="KW-1185">Reference proteome</keyword>
<protein>
    <submittedName>
        <fullName evidence="2">Uncharacterized protein</fullName>
    </submittedName>
</protein>
<dbReference type="Proteomes" id="UP001482620">
    <property type="component" value="Unassembled WGS sequence"/>
</dbReference>
<dbReference type="EMBL" id="JAHRIQ010011883">
    <property type="protein sequence ID" value="MEQ2224214.1"/>
    <property type="molecule type" value="Genomic_DNA"/>
</dbReference>
<gene>
    <name evidence="2" type="ORF">ILYODFUR_005179</name>
</gene>
<evidence type="ECO:0000313" key="2">
    <source>
        <dbReference type="EMBL" id="MEQ2224214.1"/>
    </source>
</evidence>
<feature type="compositionally biased region" description="Basic residues" evidence="1">
    <location>
        <begin position="80"/>
        <end position="91"/>
    </location>
</feature>